<dbReference type="GO" id="GO:0000030">
    <property type="term" value="F:mannosyltransferase activity"/>
    <property type="evidence" value="ECO:0007669"/>
    <property type="project" value="TreeGrafter"/>
</dbReference>
<dbReference type="GO" id="GO:0051999">
    <property type="term" value="P:mannosyl-inositol phosphorylceramide biosynthetic process"/>
    <property type="evidence" value="ECO:0007669"/>
    <property type="project" value="TreeGrafter"/>
</dbReference>
<dbReference type="Proteomes" id="UP000594342">
    <property type="component" value="Unassembled WGS sequence"/>
</dbReference>
<keyword evidence="3" id="KW-1185">Reference proteome</keyword>
<reference evidence="2 3" key="1">
    <citation type="submission" date="2018-10" db="EMBL/GenBank/DDBJ databases">
        <authorList>
            <consortium name="IHU Genomes"/>
        </authorList>
    </citation>
    <scope>NUCLEOTIDE SEQUENCE [LARGE SCALE GENOMIC DNA]</scope>
    <source>
        <strain evidence="2 3">A1</strain>
    </source>
</reference>
<evidence type="ECO:0000256" key="1">
    <source>
        <dbReference type="ARBA" id="ARBA00022679"/>
    </source>
</evidence>
<name>A0A5K0UBH0_9VIRU</name>
<proteinExistence type="predicted"/>
<gene>
    <name evidence="2" type="ORF">YASMINEVIRUS_1495</name>
</gene>
<dbReference type="PANTHER" id="PTHR32385:SF15">
    <property type="entry name" value="INOSITOL PHOSPHOCERAMIDE MANNOSYLTRANSFERASE 1"/>
    <property type="match status" value="1"/>
</dbReference>
<dbReference type="Pfam" id="PF04488">
    <property type="entry name" value="Gly_transf_sug"/>
    <property type="match status" value="1"/>
</dbReference>
<keyword evidence="1 2" id="KW-0808">Transferase</keyword>
<evidence type="ECO:0000313" key="2">
    <source>
        <dbReference type="EMBL" id="VBB18963.1"/>
    </source>
</evidence>
<protein>
    <submittedName>
        <fullName evidence="2">Putative mannosyltransferase</fullName>
    </submittedName>
</protein>
<comment type="caution">
    <text evidence="2">The sequence shown here is derived from an EMBL/GenBank/DDBJ whole genome shotgun (WGS) entry which is preliminary data.</text>
</comment>
<dbReference type="InterPro" id="IPR007577">
    <property type="entry name" value="GlycoTrfase_DXD_sugar-bd_CS"/>
</dbReference>
<dbReference type="PANTHER" id="PTHR32385">
    <property type="entry name" value="MANNOSYL PHOSPHORYLINOSITOL CERAMIDE SYNTHASE"/>
    <property type="match status" value="1"/>
</dbReference>
<dbReference type="InterPro" id="IPR051706">
    <property type="entry name" value="Glycosyltransferase_domain"/>
</dbReference>
<keyword evidence="2" id="KW-0328">Glycosyltransferase</keyword>
<evidence type="ECO:0000313" key="3">
    <source>
        <dbReference type="Proteomes" id="UP000594342"/>
    </source>
</evidence>
<dbReference type="SUPFAM" id="SSF53448">
    <property type="entry name" value="Nucleotide-diphospho-sugar transferases"/>
    <property type="match status" value="2"/>
</dbReference>
<sequence length="809" mass="93686">MYKRSNQVTNQKLLRDINVSTVGQSSSVTSYRSYDRSYGTQRSQPISLLRDVREQNTSSIKFRNNIDLTLNVNEMNRNDMNRNDMVSSVFSSDTKSAPEASEKISYYISLTTTPSRFFKKTVSHEGVVVTDEFADVLSSLSNQTFKPDKIFVSLCYTYSRKFAVIRDDSERTTRIRELKDKFPLVEILDATDYGPATKLLGLLEYDQKKPFLQKNDVIVVVDDDLLYSENLMYSHAVGMQLYNSDMVAVNQDVIVRTLKPYTFKLSDIFYRDNYDGFLYGWLSFSVRAGVTAELFNFYKEITKLFTDIVYHDDLIFTMYMYLYKLYVVESRFVPLHHDVKNDRSLRELYKVPPYVIDRSVNKINSRDARTELDSVDALRDRPLPSGLPRSELEKQVFSFYGVHVGEVEYEGRFLERDVNYRIQKSIPRRDRIVSYVDDITVDVAPEDIHVLFTYLDSKNVLMTITIFNEDLTKTDIDYQINIKLNGKKYAVFFTANIDDLTNTNSSQSKPSTKFSHILYFANETIKRKSVQSTNYTVLQTCSNSLMSRGRFYSISTVLNASIELPYRFFDDDDVYKFVADNYSKMVYDAVFNLVPGAYTSDVFRYCYLYLNGGVYIDCKKIMYVTFSDFINYYKKTVGAVNFATLNTTGYGKGTGFEIFIKDCPRRMAYNAVMVCDKMSKTVKVALMYSVFMIINNLYTDDPLNITGPGCLGDAIDYVYAKNYKYAYTNVIPPGRGSADSYIVDLDLIKTIKNTYYGYYDENNYINTTHYHKLWHSRQVYKQNLSLKYPNIKKVSDVVLSKSVLESEQI</sequence>
<dbReference type="InterPro" id="IPR029044">
    <property type="entry name" value="Nucleotide-diphossugar_trans"/>
</dbReference>
<dbReference type="GO" id="GO:0016020">
    <property type="term" value="C:membrane"/>
    <property type="evidence" value="ECO:0007669"/>
    <property type="project" value="GOC"/>
</dbReference>
<dbReference type="EMBL" id="UPSH01000001">
    <property type="protein sequence ID" value="VBB18963.1"/>
    <property type="molecule type" value="Genomic_DNA"/>
</dbReference>
<dbReference type="Gene3D" id="3.90.550.20">
    <property type="match status" value="1"/>
</dbReference>
<organism evidence="2 3">
    <name type="scientific">Yasminevirus sp. GU-2018</name>
    <dbReference type="NCBI Taxonomy" id="2420051"/>
    <lineage>
        <taxon>Viruses</taxon>
        <taxon>Varidnaviria</taxon>
        <taxon>Bamfordvirae</taxon>
        <taxon>Nucleocytoviricota</taxon>
        <taxon>Megaviricetes</taxon>
        <taxon>Imitervirales</taxon>
        <taxon>Mimiviridae</taxon>
        <taxon>Klosneuvirinae</taxon>
        <taxon>Yasminevirus</taxon>
        <taxon>Yasminevirus saudimassiliense</taxon>
    </lineage>
</organism>
<accession>A0A5K0UBH0</accession>